<sequence length="113" mass="12993">MVYDKKANFIWLYYINFLPRSCSVNKTLYDCVYPFEGITHQCTCKDARNTHSTTTYLLNLRIVPPPRSVPIPETKPVPAVKNASSSMKTRHAIIPIALRYHRATLPAEIKRTQ</sequence>
<name>A0AA38MH02_9CUCU</name>
<dbReference type="EMBL" id="JALNTZ010000004">
    <property type="protein sequence ID" value="KAJ3656870.1"/>
    <property type="molecule type" value="Genomic_DNA"/>
</dbReference>
<keyword evidence="2" id="KW-1185">Reference proteome</keyword>
<protein>
    <submittedName>
        <fullName evidence="1">Uncharacterized protein</fullName>
    </submittedName>
</protein>
<evidence type="ECO:0000313" key="2">
    <source>
        <dbReference type="Proteomes" id="UP001168821"/>
    </source>
</evidence>
<evidence type="ECO:0000313" key="1">
    <source>
        <dbReference type="EMBL" id="KAJ3656870.1"/>
    </source>
</evidence>
<gene>
    <name evidence="1" type="ORF">Zmor_015915</name>
</gene>
<dbReference type="Proteomes" id="UP001168821">
    <property type="component" value="Unassembled WGS sequence"/>
</dbReference>
<comment type="caution">
    <text evidence="1">The sequence shown here is derived from an EMBL/GenBank/DDBJ whole genome shotgun (WGS) entry which is preliminary data.</text>
</comment>
<proteinExistence type="predicted"/>
<dbReference type="AlphaFoldDB" id="A0AA38MH02"/>
<reference evidence="1" key="1">
    <citation type="journal article" date="2023" name="G3 (Bethesda)">
        <title>Whole genome assemblies of Zophobas morio and Tenebrio molitor.</title>
        <authorList>
            <person name="Kaur S."/>
            <person name="Stinson S.A."/>
            <person name="diCenzo G.C."/>
        </authorList>
    </citation>
    <scope>NUCLEOTIDE SEQUENCE</scope>
    <source>
        <strain evidence="1">QUZm001</strain>
    </source>
</reference>
<accession>A0AA38MH02</accession>
<organism evidence="1 2">
    <name type="scientific">Zophobas morio</name>
    <dbReference type="NCBI Taxonomy" id="2755281"/>
    <lineage>
        <taxon>Eukaryota</taxon>
        <taxon>Metazoa</taxon>
        <taxon>Ecdysozoa</taxon>
        <taxon>Arthropoda</taxon>
        <taxon>Hexapoda</taxon>
        <taxon>Insecta</taxon>
        <taxon>Pterygota</taxon>
        <taxon>Neoptera</taxon>
        <taxon>Endopterygota</taxon>
        <taxon>Coleoptera</taxon>
        <taxon>Polyphaga</taxon>
        <taxon>Cucujiformia</taxon>
        <taxon>Tenebrionidae</taxon>
        <taxon>Zophobas</taxon>
    </lineage>
</organism>